<reference evidence="2 3" key="1">
    <citation type="journal article" date="2016" name="Mol. Biol. Evol.">
        <title>Comparative Genomics of Early-Diverging Mushroom-Forming Fungi Provides Insights into the Origins of Lignocellulose Decay Capabilities.</title>
        <authorList>
            <person name="Nagy L.G."/>
            <person name="Riley R."/>
            <person name="Tritt A."/>
            <person name="Adam C."/>
            <person name="Daum C."/>
            <person name="Floudas D."/>
            <person name="Sun H."/>
            <person name="Yadav J.S."/>
            <person name="Pangilinan J."/>
            <person name="Larsson K.H."/>
            <person name="Matsuura K."/>
            <person name="Barry K."/>
            <person name="Labutti K."/>
            <person name="Kuo R."/>
            <person name="Ohm R.A."/>
            <person name="Bhattacharya S.S."/>
            <person name="Shirouzu T."/>
            <person name="Yoshinaga Y."/>
            <person name="Martin F.M."/>
            <person name="Grigoriev I.V."/>
            <person name="Hibbett D.S."/>
        </authorList>
    </citation>
    <scope>NUCLEOTIDE SEQUENCE [LARGE SCALE GENOMIC DNA]</scope>
    <source>
        <strain evidence="2 3">HHB10207 ss-3</strain>
    </source>
</reference>
<name>A0A165XU90_9AGAM</name>
<feature type="region of interest" description="Disordered" evidence="1">
    <location>
        <begin position="519"/>
        <end position="543"/>
    </location>
</feature>
<gene>
    <name evidence="2" type="ORF">SISSUDRAFT_528213</name>
</gene>
<proteinExistence type="predicted"/>
<evidence type="ECO:0000313" key="2">
    <source>
        <dbReference type="EMBL" id="KZT32556.1"/>
    </source>
</evidence>
<evidence type="ECO:0000313" key="3">
    <source>
        <dbReference type="Proteomes" id="UP000076798"/>
    </source>
</evidence>
<sequence length="575" mass="64007">MSGEETKGRHSGSAISESSCPRSRCTFWLFCSPDAGSLEKVDDMTIKDVPEDVIIHIFKSERLGIVDILKFSRASSRFRTYVNSSLEIWRTAYDRHRLPFAPKESFDTLTGARVTQLAARAASLSSAYQKRIIVPRRRVCLRDESDLSPLRATILTGARVIMLACTFRVFFITTHGTTIGAIGPGNGEPCEENQMQDVCVDGDGVDFHLATMFGTRFITLYSLSLQTTDLMNHDSPITMHYQALYSFDIESWCPMMRTPGVFNFIPATNCFLFGVNSSLVVHTLDQASAIVIEPELPEDYFDRWLLDILRVYVHPDSESPSVYIQNQMGEVIRVPIPPLADFGPIPERWARSGLKTIRYHIDPNCISEFRTRACEPKTPPSLSTSQCTFSFRRTPDEWMCDVLSVHKSGEPPLEAIRITSFRAGNDDAEIVIPPSSVLISGIRTGSPEYGPYVESFRPCPSSIAPPGSFCSSLIQERGNAMRTRFAYSPFVSLASHGTALSNPVPTDIDSLSIFEGLSDTRSHSPASDGDEREDTSENDRSYGKNGAWKVIPECFDEIYGVLVGMNDGDIVILQY</sequence>
<dbReference type="InterPro" id="IPR036047">
    <property type="entry name" value="F-box-like_dom_sf"/>
</dbReference>
<dbReference type="AlphaFoldDB" id="A0A165XU90"/>
<evidence type="ECO:0000256" key="1">
    <source>
        <dbReference type="SAM" id="MobiDB-lite"/>
    </source>
</evidence>
<dbReference type="EMBL" id="KV428318">
    <property type="protein sequence ID" value="KZT32556.1"/>
    <property type="molecule type" value="Genomic_DNA"/>
</dbReference>
<accession>A0A165XU90</accession>
<evidence type="ECO:0008006" key="4">
    <source>
        <dbReference type="Google" id="ProtNLM"/>
    </source>
</evidence>
<dbReference type="SUPFAM" id="SSF81383">
    <property type="entry name" value="F-box domain"/>
    <property type="match status" value="1"/>
</dbReference>
<keyword evidence="3" id="KW-1185">Reference proteome</keyword>
<protein>
    <recommendedName>
        <fullName evidence="4">F-box domain-containing protein</fullName>
    </recommendedName>
</protein>
<organism evidence="2 3">
    <name type="scientific">Sistotremastrum suecicum HHB10207 ss-3</name>
    <dbReference type="NCBI Taxonomy" id="1314776"/>
    <lineage>
        <taxon>Eukaryota</taxon>
        <taxon>Fungi</taxon>
        <taxon>Dikarya</taxon>
        <taxon>Basidiomycota</taxon>
        <taxon>Agaricomycotina</taxon>
        <taxon>Agaricomycetes</taxon>
        <taxon>Sistotremastrales</taxon>
        <taxon>Sistotremastraceae</taxon>
        <taxon>Sistotremastrum</taxon>
    </lineage>
</organism>
<dbReference type="Proteomes" id="UP000076798">
    <property type="component" value="Unassembled WGS sequence"/>
</dbReference>